<proteinExistence type="predicted"/>
<feature type="non-terminal residue" evidence="2">
    <location>
        <position position="53"/>
    </location>
</feature>
<evidence type="ECO:0000256" key="1">
    <source>
        <dbReference type="SAM" id="Phobius"/>
    </source>
</evidence>
<accession>A0A0A1H9V1</accession>
<reference evidence="2" key="1">
    <citation type="journal article" date="2014" name="BMC Genomics">
        <title>Gene rearrangements in gekkonid mitochondrial genomes with shuffling, loss, and reassignment of tRNA genes.</title>
        <authorList>
            <person name="Kumazawa Y."/>
            <person name="Miura S."/>
            <person name="Yamada C."/>
            <person name="Hashiguchi Y."/>
        </authorList>
    </citation>
    <scope>NUCLEOTIDE SEQUENCE</scope>
    <source>
        <strain evidence="2">Ugue2</strain>
    </source>
</reference>
<geneLocation type="mitochondrion" evidence="2"/>
<dbReference type="EMBL" id="AB926437">
    <property type="protein sequence ID" value="BAP90339.1"/>
    <property type="molecule type" value="Genomic_DNA"/>
</dbReference>
<keyword evidence="1" id="KW-0812">Transmembrane</keyword>
<feature type="transmembrane region" description="Helical" evidence="1">
    <location>
        <begin position="31"/>
        <end position="51"/>
    </location>
</feature>
<keyword evidence="1" id="KW-1133">Transmembrane helix</keyword>
<sequence length="53" mass="5152">MFYVVVLVGVLLVAGLIGVVSNPSPSFGALGLIVSVVGGCGLLSVFGGSFLGL</sequence>
<evidence type="ECO:0000313" key="2">
    <source>
        <dbReference type="EMBL" id="BAP90339.1"/>
    </source>
</evidence>
<dbReference type="AlphaFoldDB" id="A0A0A1H9V1"/>
<protein>
    <submittedName>
        <fullName evidence="2">NADH dehydrogenase subunit 6</fullName>
    </submittedName>
</protein>
<name>A0A0A1H9V1_9SAUR</name>
<keyword evidence="1" id="KW-0472">Membrane</keyword>
<gene>
    <name evidence="2" type="primary">ND6</name>
</gene>
<keyword evidence="2" id="KW-0496">Mitochondrion</keyword>
<organism evidence="2">
    <name type="scientific">Uroplatus guentheri</name>
    <dbReference type="NCBI Taxonomy" id="402376"/>
    <lineage>
        <taxon>Eukaryota</taxon>
        <taxon>Metazoa</taxon>
        <taxon>Chordata</taxon>
        <taxon>Craniata</taxon>
        <taxon>Vertebrata</taxon>
        <taxon>Euteleostomi</taxon>
        <taxon>Lepidosauria</taxon>
        <taxon>Squamata</taxon>
        <taxon>Bifurcata</taxon>
        <taxon>Gekkota</taxon>
        <taxon>Gekkonidae</taxon>
        <taxon>Gekkoninae</taxon>
        <taxon>Uroplatus</taxon>
    </lineage>
</organism>